<evidence type="ECO:0000313" key="3">
    <source>
        <dbReference type="Proteomes" id="UP000799766"/>
    </source>
</evidence>
<reference evidence="2" key="1">
    <citation type="journal article" date="2020" name="Stud. Mycol.">
        <title>101 Dothideomycetes genomes: a test case for predicting lifestyles and emergence of pathogens.</title>
        <authorList>
            <person name="Haridas S."/>
            <person name="Albert R."/>
            <person name="Binder M."/>
            <person name="Bloem J."/>
            <person name="Labutti K."/>
            <person name="Salamov A."/>
            <person name="Andreopoulos B."/>
            <person name="Baker S."/>
            <person name="Barry K."/>
            <person name="Bills G."/>
            <person name="Bluhm B."/>
            <person name="Cannon C."/>
            <person name="Castanera R."/>
            <person name="Culley D."/>
            <person name="Daum C."/>
            <person name="Ezra D."/>
            <person name="Gonzalez J."/>
            <person name="Henrissat B."/>
            <person name="Kuo A."/>
            <person name="Liang C."/>
            <person name="Lipzen A."/>
            <person name="Lutzoni F."/>
            <person name="Magnuson J."/>
            <person name="Mondo S."/>
            <person name="Nolan M."/>
            <person name="Ohm R."/>
            <person name="Pangilinan J."/>
            <person name="Park H.-J."/>
            <person name="Ramirez L."/>
            <person name="Alfaro M."/>
            <person name="Sun H."/>
            <person name="Tritt A."/>
            <person name="Yoshinaga Y."/>
            <person name="Zwiers L.-H."/>
            <person name="Turgeon B."/>
            <person name="Goodwin S."/>
            <person name="Spatafora J."/>
            <person name="Crous P."/>
            <person name="Grigoriev I."/>
        </authorList>
    </citation>
    <scope>NUCLEOTIDE SEQUENCE</scope>
    <source>
        <strain evidence="2">ATCC 16933</strain>
    </source>
</reference>
<proteinExistence type="predicted"/>
<organism evidence="2 3">
    <name type="scientific">Lineolata rhizophorae</name>
    <dbReference type="NCBI Taxonomy" id="578093"/>
    <lineage>
        <taxon>Eukaryota</taxon>
        <taxon>Fungi</taxon>
        <taxon>Dikarya</taxon>
        <taxon>Ascomycota</taxon>
        <taxon>Pezizomycotina</taxon>
        <taxon>Dothideomycetes</taxon>
        <taxon>Dothideomycetes incertae sedis</taxon>
        <taxon>Lineolatales</taxon>
        <taxon>Lineolataceae</taxon>
        <taxon>Lineolata</taxon>
    </lineage>
</organism>
<feature type="compositionally biased region" description="Gly residues" evidence="1">
    <location>
        <begin position="185"/>
        <end position="196"/>
    </location>
</feature>
<dbReference type="AlphaFoldDB" id="A0A6A6PB35"/>
<keyword evidence="3" id="KW-1185">Reference proteome</keyword>
<name>A0A6A6PB35_9PEZI</name>
<feature type="region of interest" description="Disordered" evidence="1">
    <location>
        <begin position="130"/>
        <end position="150"/>
    </location>
</feature>
<feature type="region of interest" description="Disordered" evidence="1">
    <location>
        <begin position="164"/>
        <end position="196"/>
    </location>
</feature>
<sequence length="196" mass="21007">MCSPRSAGTTRGPEPSLAARETGVSSLLVRHARREAHSQTAREACREGRSIHQALDETGAPLSPPPPFVSADRHSAPRKLHATYVPTSSPPCPGPELVHPIRGRHLAIRASRLNKDPASHGRRAGALWSNQRAKNKNKINKNKNKQGRGKLGLELVLLSALSVSPSSRSERCPEAQLQSLQAPRRGGGGKKGSVES</sequence>
<evidence type="ECO:0000256" key="1">
    <source>
        <dbReference type="SAM" id="MobiDB-lite"/>
    </source>
</evidence>
<gene>
    <name evidence="2" type="ORF">BDY21DRAFT_140216</name>
</gene>
<protein>
    <submittedName>
        <fullName evidence="2">Uncharacterized protein</fullName>
    </submittedName>
</protein>
<dbReference type="EMBL" id="MU001672">
    <property type="protein sequence ID" value="KAF2461155.1"/>
    <property type="molecule type" value="Genomic_DNA"/>
</dbReference>
<dbReference type="Proteomes" id="UP000799766">
    <property type="component" value="Unassembled WGS sequence"/>
</dbReference>
<feature type="compositionally biased region" description="Basic residues" evidence="1">
    <location>
        <begin position="133"/>
        <end position="148"/>
    </location>
</feature>
<accession>A0A6A6PB35</accession>
<evidence type="ECO:0000313" key="2">
    <source>
        <dbReference type="EMBL" id="KAF2461155.1"/>
    </source>
</evidence>
<feature type="region of interest" description="Disordered" evidence="1">
    <location>
        <begin position="1"/>
        <end position="76"/>
    </location>
</feature>